<sequence>MSSKPTNEAARLFREHEISSTTGKLFSTRTGERPFSGSIAGPSEDDQSIETALEPTPTYEDYITAVEDHGPSPGEPEPSPRLGCRDEAMGADEGSSRVMPTMPPSWDTSYPRDTCSLYRPSWNVFWQARISMHARLVVPERERGTRTG</sequence>
<keyword evidence="3" id="KW-1185">Reference proteome</keyword>
<gene>
    <name evidence="2" type="ORF">HPB52_013795</name>
</gene>
<feature type="region of interest" description="Disordered" evidence="1">
    <location>
        <begin position="66"/>
        <end position="110"/>
    </location>
</feature>
<dbReference type="Proteomes" id="UP000821837">
    <property type="component" value="Chromosome 3"/>
</dbReference>
<evidence type="ECO:0000313" key="3">
    <source>
        <dbReference type="Proteomes" id="UP000821837"/>
    </source>
</evidence>
<proteinExistence type="predicted"/>
<protein>
    <submittedName>
        <fullName evidence="2">Uncharacterized protein</fullName>
    </submittedName>
</protein>
<name>A0A9D4Q021_RHISA</name>
<organism evidence="2 3">
    <name type="scientific">Rhipicephalus sanguineus</name>
    <name type="common">Brown dog tick</name>
    <name type="synonym">Ixodes sanguineus</name>
    <dbReference type="NCBI Taxonomy" id="34632"/>
    <lineage>
        <taxon>Eukaryota</taxon>
        <taxon>Metazoa</taxon>
        <taxon>Ecdysozoa</taxon>
        <taxon>Arthropoda</taxon>
        <taxon>Chelicerata</taxon>
        <taxon>Arachnida</taxon>
        <taxon>Acari</taxon>
        <taxon>Parasitiformes</taxon>
        <taxon>Ixodida</taxon>
        <taxon>Ixodoidea</taxon>
        <taxon>Ixodidae</taxon>
        <taxon>Rhipicephalinae</taxon>
        <taxon>Rhipicephalus</taxon>
        <taxon>Rhipicephalus</taxon>
    </lineage>
</organism>
<reference evidence="2" key="1">
    <citation type="journal article" date="2020" name="Cell">
        <title>Large-Scale Comparative Analyses of Tick Genomes Elucidate Their Genetic Diversity and Vector Capacities.</title>
        <authorList>
            <consortium name="Tick Genome and Microbiome Consortium (TIGMIC)"/>
            <person name="Jia N."/>
            <person name="Wang J."/>
            <person name="Shi W."/>
            <person name="Du L."/>
            <person name="Sun Y."/>
            <person name="Zhan W."/>
            <person name="Jiang J.F."/>
            <person name="Wang Q."/>
            <person name="Zhang B."/>
            <person name="Ji P."/>
            <person name="Bell-Sakyi L."/>
            <person name="Cui X.M."/>
            <person name="Yuan T.T."/>
            <person name="Jiang B.G."/>
            <person name="Yang W.F."/>
            <person name="Lam T.T."/>
            <person name="Chang Q.C."/>
            <person name="Ding S.J."/>
            <person name="Wang X.J."/>
            <person name="Zhu J.G."/>
            <person name="Ruan X.D."/>
            <person name="Zhao L."/>
            <person name="Wei J.T."/>
            <person name="Ye R.Z."/>
            <person name="Que T.C."/>
            <person name="Du C.H."/>
            <person name="Zhou Y.H."/>
            <person name="Cheng J.X."/>
            <person name="Dai P.F."/>
            <person name="Guo W.B."/>
            <person name="Han X.H."/>
            <person name="Huang E.J."/>
            <person name="Li L.F."/>
            <person name="Wei W."/>
            <person name="Gao Y.C."/>
            <person name="Liu J.Z."/>
            <person name="Shao H.Z."/>
            <person name="Wang X."/>
            <person name="Wang C.C."/>
            <person name="Yang T.C."/>
            <person name="Huo Q.B."/>
            <person name="Li W."/>
            <person name="Chen H.Y."/>
            <person name="Chen S.E."/>
            <person name="Zhou L.G."/>
            <person name="Ni X.B."/>
            <person name="Tian J.H."/>
            <person name="Sheng Y."/>
            <person name="Liu T."/>
            <person name="Pan Y.S."/>
            <person name="Xia L.Y."/>
            <person name="Li J."/>
            <person name="Zhao F."/>
            <person name="Cao W.C."/>
        </authorList>
    </citation>
    <scope>NUCLEOTIDE SEQUENCE</scope>
    <source>
        <strain evidence="2">Rsan-2018</strain>
    </source>
</reference>
<feature type="region of interest" description="Disordered" evidence="1">
    <location>
        <begin position="1"/>
        <end position="48"/>
    </location>
</feature>
<dbReference type="EMBL" id="JABSTV010001249">
    <property type="protein sequence ID" value="KAH7961969.1"/>
    <property type="molecule type" value="Genomic_DNA"/>
</dbReference>
<feature type="compositionally biased region" description="Polar residues" evidence="1">
    <location>
        <begin position="19"/>
        <end position="29"/>
    </location>
</feature>
<accession>A0A9D4Q021</accession>
<evidence type="ECO:0000313" key="2">
    <source>
        <dbReference type="EMBL" id="KAH7961969.1"/>
    </source>
</evidence>
<reference evidence="2" key="2">
    <citation type="submission" date="2021-09" db="EMBL/GenBank/DDBJ databases">
        <authorList>
            <person name="Jia N."/>
            <person name="Wang J."/>
            <person name="Shi W."/>
            <person name="Du L."/>
            <person name="Sun Y."/>
            <person name="Zhan W."/>
            <person name="Jiang J."/>
            <person name="Wang Q."/>
            <person name="Zhang B."/>
            <person name="Ji P."/>
            <person name="Sakyi L.B."/>
            <person name="Cui X."/>
            <person name="Yuan T."/>
            <person name="Jiang B."/>
            <person name="Yang W."/>
            <person name="Lam T.T.-Y."/>
            <person name="Chang Q."/>
            <person name="Ding S."/>
            <person name="Wang X."/>
            <person name="Zhu J."/>
            <person name="Ruan X."/>
            <person name="Zhao L."/>
            <person name="Wei J."/>
            <person name="Que T."/>
            <person name="Du C."/>
            <person name="Cheng J."/>
            <person name="Dai P."/>
            <person name="Han X."/>
            <person name="Huang E."/>
            <person name="Gao Y."/>
            <person name="Liu J."/>
            <person name="Shao H."/>
            <person name="Ye R."/>
            <person name="Li L."/>
            <person name="Wei W."/>
            <person name="Wang X."/>
            <person name="Wang C."/>
            <person name="Huo Q."/>
            <person name="Li W."/>
            <person name="Guo W."/>
            <person name="Chen H."/>
            <person name="Chen S."/>
            <person name="Zhou L."/>
            <person name="Zhou L."/>
            <person name="Ni X."/>
            <person name="Tian J."/>
            <person name="Zhou Y."/>
            <person name="Sheng Y."/>
            <person name="Liu T."/>
            <person name="Pan Y."/>
            <person name="Xia L."/>
            <person name="Li J."/>
            <person name="Zhao F."/>
            <person name="Cao W."/>
        </authorList>
    </citation>
    <scope>NUCLEOTIDE SEQUENCE</scope>
    <source>
        <strain evidence="2">Rsan-2018</strain>
        <tissue evidence="2">Larvae</tissue>
    </source>
</reference>
<comment type="caution">
    <text evidence="2">The sequence shown here is derived from an EMBL/GenBank/DDBJ whole genome shotgun (WGS) entry which is preliminary data.</text>
</comment>
<dbReference type="AlphaFoldDB" id="A0A9D4Q021"/>
<evidence type="ECO:0000256" key="1">
    <source>
        <dbReference type="SAM" id="MobiDB-lite"/>
    </source>
</evidence>